<dbReference type="EMBL" id="CM044706">
    <property type="protein sequence ID" value="KAI5657251.1"/>
    <property type="molecule type" value="Genomic_DNA"/>
</dbReference>
<accession>A0ACC0A907</accession>
<evidence type="ECO:0000313" key="2">
    <source>
        <dbReference type="Proteomes" id="UP001060085"/>
    </source>
</evidence>
<evidence type="ECO:0000313" key="1">
    <source>
        <dbReference type="EMBL" id="KAI5657251.1"/>
    </source>
</evidence>
<dbReference type="Proteomes" id="UP001060085">
    <property type="component" value="Linkage Group LG06"/>
</dbReference>
<name>A0ACC0A907_CATRO</name>
<organism evidence="1 2">
    <name type="scientific">Catharanthus roseus</name>
    <name type="common">Madagascar periwinkle</name>
    <name type="synonym">Vinca rosea</name>
    <dbReference type="NCBI Taxonomy" id="4058"/>
    <lineage>
        <taxon>Eukaryota</taxon>
        <taxon>Viridiplantae</taxon>
        <taxon>Streptophyta</taxon>
        <taxon>Embryophyta</taxon>
        <taxon>Tracheophyta</taxon>
        <taxon>Spermatophyta</taxon>
        <taxon>Magnoliopsida</taxon>
        <taxon>eudicotyledons</taxon>
        <taxon>Gunneridae</taxon>
        <taxon>Pentapetalae</taxon>
        <taxon>asterids</taxon>
        <taxon>lamiids</taxon>
        <taxon>Gentianales</taxon>
        <taxon>Apocynaceae</taxon>
        <taxon>Rauvolfioideae</taxon>
        <taxon>Vinceae</taxon>
        <taxon>Catharanthinae</taxon>
        <taxon>Catharanthus</taxon>
    </lineage>
</organism>
<comment type="caution">
    <text evidence="1">The sequence shown here is derived from an EMBL/GenBank/DDBJ whole genome shotgun (WGS) entry which is preliminary data.</text>
</comment>
<keyword evidence="2" id="KW-1185">Reference proteome</keyword>
<sequence>MIVDQRQWVLNHHDHATTIVVSEIGSGKTTQIPQYPFVFLKEAGWAEGGRVIASSNQGDLVFRLLLVGQGFNVEGFYLKDPAPDHLQTTVSIVLSIHAREPIGDILVFLTGQDDIDAAVQFLSKKAHNSQYQGLPRADQDLIFSPTPRGKQKVVISTKIAKTSLTLEKN</sequence>
<proteinExistence type="predicted"/>
<protein>
    <submittedName>
        <fullName evidence="1">Uncharacterized protein</fullName>
    </submittedName>
</protein>
<gene>
    <name evidence="1" type="ORF">M9H77_26044</name>
</gene>
<reference evidence="2" key="1">
    <citation type="journal article" date="2023" name="Nat. Plants">
        <title>Single-cell RNA sequencing provides a high-resolution roadmap for understanding the multicellular compartmentation of specialized metabolism.</title>
        <authorList>
            <person name="Sun S."/>
            <person name="Shen X."/>
            <person name="Li Y."/>
            <person name="Li Y."/>
            <person name="Wang S."/>
            <person name="Li R."/>
            <person name="Zhang H."/>
            <person name="Shen G."/>
            <person name="Guo B."/>
            <person name="Wei J."/>
            <person name="Xu J."/>
            <person name="St-Pierre B."/>
            <person name="Chen S."/>
            <person name="Sun C."/>
        </authorList>
    </citation>
    <scope>NUCLEOTIDE SEQUENCE [LARGE SCALE GENOMIC DNA]</scope>
</reference>